<dbReference type="PANTHER" id="PTHR30002:SF4">
    <property type="entry name" value="EPOXYQUEUOSINE REDUCTASE"/>
    <property type="match status" value="1"/>
</dbReference>
<dbReference type="AlphaFoldDB" id="A0A7K3VD73"/>
<dbReference type="EC" id="1.17.99.6" evidence="10"/>
<keyword evidence="5" id="KW-0671">Queuosine biosynthesis</keyword>
<keyword evidence="7" id="KW-0408">Iron</keyword>
<dbReference type="NCBIfam" id="TIGR00276">
    <property type="entry name" value="tRNA epoxyqueuosine(34) reductase QueG"/>
    <property type="match status" value="1"/>
</dbReference>
<evidence type="ECO:0000313" key="10">
    <source>
        <dbReference type="EMBL" id="NEK14777.1"/>
    </source>
</evidence>
<accession>A0A7K3VD73</accession>
<dbReference type="GO" id="GO:0051539">
    <property type="term" value="F:4 iron, 4 sulfur cluster binding"/>
    <property type="evidence" value="ECO:0007669"/>
    <property type="project" value="UniProtKB-KW"/>
</dbReference>
<dbReference type="InterPro" id="IPR004453">
    <property type="entry name" value="QueG"/>
</dbReference>
<proteinExistence type="predicted"/>
<feature type="domain" description="4Fe-4S ferredoxin-type" evidence="9">
    <location>
        <begin position="187"/>
        <end position="219"/>
    </location>
</feature>
<reference evidence="10 11" key="1">
    <citation type="submission" date="2019-12" db="EMBL/GenBank/DDBJ databases">
        <title>Rhizobium genotypes associated with high levels of biological nitrogen fixation by grain legumes in a temperate-maritime cropping system.</title>
        <authorList>
            <person name="Maluk M."/>
            <person name="Francesc Ferrando Molina F."/>
            <person name="Lopez Del Egido L."/>
            <person name="Lafos M."/>
            <person name="Langarica-Fuentes A."/>
            <person name="Gebre Yohannes G."/>
            <person name="Young M.W."/>
            <person name="Martin P."/>
            <person name="Gantlett R."/>
            <person name="Kenicer G."/>
            <person name="Hawes C."/>
            <person name="Begg G.S."/>
            <person name="Quilliam R.S."/>
            <person name="Squire G.R."/>
            <person name="Poole P.S."/>
            <person name="Young P.W."/>
            <person name="Iannetta P.M."/>
            <person name="James E.K."/>
        </authorList>
    </citation>
    <scope>NUCLEOTIDE SEQUENCE [LARGE SCALE GENOMIC DNA]</scope>
    <source>
        <strain evidence="10 11">JHI54</strain>
    </source>
</reference>
<gene>
    <name evidence="10" type="primary">queG</name>
    <name evidence="10" type="ORF">GR257_07900</name>
</gene>
<evidence type="ECO:0000256" key="5">
    <source>
        <dbReference type="ARBA" id="ARBA00022785"/>
    </source>
</evidence>
<dbReference type="Gene3D" id="3.30.70.20">
    <property type="match status" value="1"/>
</dbReference>
<name>A0A7K3VD73_RHILE</name>
<evidence type="ECO:0000256" key="4">
    <source>
        <dbReference type="ARBA" id="ARBA00022723"/>
    </source>
</evidence>
<evidence type="ECO:0000256" key="6">
    <source>
        <dbReference type="ARBA" id="ARBA00023002"/>
    </source>
</evidence>
<evidence type="ECO:0000313" key="11">
    <source>
        <dbReference type="Proteomes" id="UP000471705"/>
    </source>
</evidence>
<evidence type="ECO:0000256" key="8">
    <source>
        <dbReference type="ARBA" id="ARBA00023014"/>
    </source>
</evidence>
<keyword evidence="2" id="KW-0963">Cytoplasm</keyword>
<keyword evidence="1" id="KW-0004">4Fe-4S</keyword>
<dbReference type="RefSeq" id="WP_164046311.1">
    <property type="nucleotide sequence ID" value="NZ_JBGEYD010000006.1"/>
</dbReference>
<dbReference type="InterPro" id="IPR013542">
    <property type="entry name" value="QueG_DUF1730"/>
</dbReference>
<comment type="caution">
    <text evidence="10">The sequence shown here is derived from an EMBL/GenBank/DDBJ whole genome shotgun (WGS) entry which is preliminary data.</text>
</comment>
<keyword evidence="8" id="KW-0411">Iron-sulfur</keyword>
<evidence type="ECO:0000259" key="9">
    <source>
        <dbReference type="PROSITE" id="PS51379"/>
    </source>
</evidence>
<organism evidence="10 11">
    <name type="scientific">Rhizobium leguminosarum</name>
    <dbReference type="NCBI Taxonomy" id="384"/>
    <lineage>
        <taxon>Bacteria</taxon>
        <taxon>Pseudomonadati</taxon>
        <taxon>Pseudomonadota</taxon>
        <taxon>Alphaproteobacteria</taxon>
        <taxon>Hyphomicrobiales</taxon>
        <taxon>Rhizobiaceae</taxon>
        <taxon>Rhizobium/Agrobacterium group</taxon>
        <taxon>Rhizobium</taxon>
    </lineage>
</organism>
<dbReference type="InterPro" id="IPR017900">
    <property type="entry name" value="4Fe4S_Fe_S_CS"/>
</dbReference>
<dbReference type="PROSITE" id="PS51379">
    <property type="entry name" value="4FE4S_FER_2"/>
    <property type="match status" value="1"/>
</dbReference>
<dbReference type="Proteomes" id="UP000471705">
    <property type="component" value="Unassembled WGS sequence"/>
</dbReference>
<protein>
    <submittedName>
        <fullName evidence="10">tRNA epoxyqueuosine(34) reductase QueG</fullName>
        <ecNumber evidence="10">1.17.99.6</ecNumber>
    </submittedName>
</protein>
<dbReference type="GO" id="GO:0008616">
    <property type="term" value="P:tRNA queuosine(34) biosynthetic process"/>
    <property type="evidence" value="ECO:0007669"/>
    <property type="project" value="UniProtKB-KW"/>
</dbReference>
<dbReference type="PROSITE" id="PS00198">
    <property type="entry name" value="4FE4S_FER_1"/>
    <property type="match status" value="1"/>
</dbReference>
<keyword evidence="4" id="KW-0479">Metal-binding</keyword>
<evidence type="ECO:0000256" key="3">
    <source>
        <dbReference type="ARBA" id="ARBA00022694"/>
    </source>
</evidence>
<evidence type="ECO:0000256" key="2">
    <source>
        <dbReference type="ARBA" id="ARBA00022490"/>
    </source>
</evidence>
<dbReference type="EMBL" id="WUFV01000003">
    <property type="protein sequence ID" value="NEK14777.1"/>
    <property type="molecule type" value="Genomic_DNA"/>
</dbReference>
<dbReference type="Pfam" id="PF13484">
    <property type="entry name" value="Fer4_16"/>
    <property type="match status" value="1"/>
</dbReference>
<evidence type="ECO:0000256" key="7">
    <source>
        <dbReference type="ARBA" id="ARBA00023004"/>
    </source>
</evidence>
<dbReference type="GO" id="GO:0052693">
    <property type="term" value="F:epoxyqueuosine reductase activity"/>
    <property type="evidence" value="ECO:0007669"/>
    <property type="project" value="UniProtKB-EC"/>
</dbReference>
<dbReference type="PANTHER" id="PTHR30002">
    <property type="entry name" value="EPOXYQUEUOSINE REDUCTASE"/>
    <property type="match status" value="1"/>
</dbReference>
<dbReference type="InterPro" id="IPR017896">
    <property type="entry name" value="4Fe4S_Fe-S-bd"/>
</dbReference>
<dbReference type="GO" id="GO:0046872">
    <property type="term" value="F:metal ion binding"/>
    <property type="evidence" value="ECO:0007669"/>
    <property type="project" value="UniProtKB-KW"/>
</dbReference>
<keyword evidence="3" id="KW-0819">tRNA processing</keyword>
<dbReference type="Pfam" id="PF08331">
    <property type="entry name" value="QueG_DUF1730"/>
    <property type="match status" value="1"/>
</dbReference>
<dbReference type="SUPFAM" id="SSF46548">
    <property type="entry name" value="alpha-helical ferredoxin"/>
    <property type="match status" value="1"/>
</dbReference>
<sequence>MPEPDYDDKERRRRDNLTEFVRAESAAKGFDLCRITRPDAIPEAKERLGQFIDAGRHGTMDWMAETRDRRGDPRTLWSEVRSVVVFGLNYAPDEDPRSILDKPDKAAISVYARNRDYHDVIKGRLKEIATRFAARAGADVKVFVDTAPVMEKPLAAAAGLGWQGKHTNLVSRVHGSWLFLGTMFTTADLAIDAPESDHCGSCRACLDICPTAAFPAPYQIDARRCISYLTIEHKGPIDADLRVLIGNRIYGCDDCLAACPWNKFASSASEMKLKAREDLKEPSIAFLLTLDDAAFRTFFSGSPVKRIGRDRFVRNVLIAAGNSGDKVLIGPCRRLSGDPSPVVRGMAVWALSRLMEAGEFAAFAAQRADERDDDVLNEWRLAGVG</sequence>
<evidence type="ECO:0000256" key="1">
    <source>
        <dbReference type="ARBA" id="ARBA00022485"/>
    </source>
</evidence>
<keyword evidence="6 10" id="KW-0560">Oxidoreductase</keyword>